<evidence type="ECO:0008006" key="3">
    <source>
        <dbReference type="Google" id="ProtNLM"/>
    </source>
</evidence>
<dbReference type="InterPro" id="IPR036691">
    <property type="entry name" value="Endo/exonu/phosph_ase_sf"/>
</dbReference>
<accession>A0A444YQJ4</accession>
<dbReference type="AlphaFoldDB" id="A0A444YQJ4"/>
<name>A0A444YQJ4_ARAHY</name>
<sequence length="224" mass="26986">MFRIKRRLYFDNIFCVELRGLSGGLCLLWKANANINVYEWCDNYIKASININNGLRWQGIFVYGNPIFQKRRKLWQKLTVSNKNKEEPQAYLGYFNDILSQEEKVGIHPQPRIYLETFRMFVNENSLMDVDLKGNKFSWFSNPRNNFITRKKLDRKWMQIFQNAILKASPAVSSDHCALILETQPLIRTRKDFRFETFWVEHEECKEVIKWSWLLDDRNRICWN</sequence>
<dbReference type="Gene3D" id="3.60.10.10">
    <property type="entry name" value="Endonuclease/exonuclease/phosphatase"/>
    <property type="match status" value="1"/>
</dbReference>
<dbReference type="EMBL" id="SDMP01000016">
    <property type="protein sequence ID" value="RYR04149.1"/>
    <property type="molecule type" value="Genomic_DNA"/>
</dbReference>
<dbReference type="SUPFAM" id="SSF56219">
    <property type="entry name" value="DNase I-like"/>
    <property type="match status" value="1"/>
</dbReference>
<comment type="caution">
    <text evidence="1">The sequence shown here is derived from an EMBL/GenBank/DDBJ whole genome shotgun (WGS) entry which is preliminary data.</text>
</comment>
<evidence type="ECO:0000313" key="1">
    <source>
        <dbReference type="EMBL" id="RYR04149.1"/>
    </source>
</evidence>
<evidence type="ECO:0000313" key="2">
    <source>
        <dbReference type="Proteomes" id="UP000289738"/>
    </source>
</evidence>
<proteinExistence type="predicted"/>
<keyword evidence="2" id="KW-1185">Reference proteome</keyword>
<dbReference type="Proteomes" id="UP000289738">
    <property type="component" value="Chromosome B06"/>
</dbReference>
<gene>
    <name evidence="1" type="ORF">Ahy_B06g083735</name>
</gene>
<protein>
    <recommendedName>
        <fullName evidence="3">Endonuclease/exonuclease/phosphatase domain-containing protein</fullName>
    </recommendedName>
</protein>
<dbReference type="PANTHER" id="PTHR33710">
    <property type="entry name" value="BNAC02G09200D PROTEIN"/>
    <property type="match status" value="1"/>
</dbReference>
<organism evidence="1 2">
    <name type="scientific">Arachis hypogaea</name>
    <name type="common">Peanut</name>
    <dbReference type="NCBI Taxonomy" id="3818"/>
    <lineage>
        <taxon>Eukaryota</taxon>
        <taxon>Viridiplantae</taxon>
        <taxon>Streptophyta</taxon>
        <taxon>Embryophyta</taxon>
        <taxon>Tracheophyta</taxon>
        <taxon>Spermatophyta</taxon>
        <taxon>Magnoliopsida</taxon>
        <taxon>eudicotyledons</taxon>
        <taxon>Gunneridae</taxon>
        <taxon>Pentapetalae</taxon>
        <taxon>rosids</taxon>
        <taxon>fabids</taxon>
        <taxon>Fabales</taxon>
        <taxon>Fabaceae</taxon>
        <taxon>Papilionoideae</taxon>
        <taxon>50 kb inversion clade</taxon>
        <taxon>dalbergioids sensu lato</taxon>
        <taxon>Dalbergieae</taxon>
        <taxon>Pterocarpus clade</taxon>
        <taxon>Arachis</taxon>
    </lineage>
</organism>
<reference evidence="1 2" key="1">
    <citation type="submission" date="2019-01" db="EMBL/GenBank/DDBJ databases">
        <title>Sequencing of cultivated peanut Arachis hypogaea provides insights into genome evolution and oil improvement.</title>
        <authorList>
            <person name="Chen X."/>
        </authorList>
    </citation>
    <scope>NUCLEOTIDE SEQUENCE [LARGE SCALE GENOMIC DNA]</scope>
    <source>
        <strain evidence="2">cv. Fuhuasheng</strain>
        <tissue evidence="1">Leaves</tissue>
    </source>
</reference>
<dbReference type="PANTHER" id="PTHR33710:SF71">
    <property type="entry name" value="ENDONUCLEASE_EXONUCLEASE_PHOSPHATASE DOMAIN-CONTAINING PROTEIN"/>
    <property type="match status" value="1"/>
</dbReference>